<reference evidence="15" key="1">
    <citation type="submission" date="2022-01" db="EMBL/GenBank/DDBJ databases">
        <authorList>
            <person name="King R."/>
        </authorList>
    </citation>
    <scope>NUCLEOTIDE SEQUENCE</scope>
</reference>
<dbReference type="CDD" id="cd03505">
    <property type="entry name" value="Delta9-FADS-like"/>
    <property type="match status" value="2"/>
</dbReference>
<keyword evidence="9" id="KW-0443">Lipid metabolism</keyword>
<evidence type="ECO:0000256" key="10">
    <source>
        <dbReference type="ARBA" id="ARBA00023136"/>
    </source>
</evidence>
<dbReference type="GO" id="GO:0005506">
    <property type="term" value="F:iron ion binding"/>
    <property type="evidence" value="ECO:0007669"/>
    <property type="project" value="TreeGrafter"/>
</dbReference>
<proteinExistence type="inferred from homology"/>
<dbReference type="InterPro" id="IPR015876">
    <property type="entry name" value="Acyl-CoA_DS"/>
</dbReference>
<evidence type="ECO:0000256" key="4">
    <source>
        <dbReference type="ARBA" id="ARBA00022692"/>
    </source>
</evidence>
<keyword evidence="11 12" id="KW-0275">Fatty acid biosynthesis</keyword>
<keyword evidence="6 13" id="KW-1133">Transmembrane helix</keyword>
<comment type="domain">
    <text evidence="12">The histidine box domains are involved in binding the catalytic metal ions.</text>
</comment>
<gene>
    <name evidence="15" type="ORF">CEUTPL_LOCUS12279</name>
</gene>
<dbReference type="OrthoDB" id="10260134at2759"/>
<dbReference type="AlphaFoldDB" id="A0A9N9MUM7"/>
<dbReference type="Pfam" id="PF00487">
    <property type="entry name" value="FA_desaturase"/>
    <property type="match status" value="1"/>
</dbReference>
<comment type="similarity">
    <text evidence="2 12">Belongs to the fatty acid desaturase type 1 family.</text>
</comment>
<dbReference type="GO" id="GO:0004768">
    <property type="term" value="F:stearoyl-CoA 9-desaturase activity"/>
    <property type="evidence" value="ECO:0007669"/>
    <property type="project" value="TreeGrafter"/>
</dbReference>
<evidence type="ECO:0000256" key="8">
    <source>
        <dbReference type="ARBA" id="ARBA00023004"/>
    </source>
</evidence>
<evidence type="ECO:0000256" key="13">
    <source>
        <dbReference type="SAM" id="Phobius"/>
    </source>
</evidence>
<dbReference type="GO" id="GO:0006636">
    <property type="term" value="P:unsaturated fatty acid biosynthetic process"/>
    <property type="evidence" value="ECO:0007669"/>
    <property type="project" value="TreeGrafter"/>
</dbReference>
<keyword evidence="7 12" id="KW-0560">Oxidoreductase</keyword>
<accession>A0A9N9MUM7</accession>
<dbReference type="GO" id="GO:0005789">
    <property type="term" value="C:endoplasmic reticulum membrane"/>
    <property type="evidence" value="ECO:0007669"/>
    <property type="project" value="TreeGrafter"/>
</dbReference>
<evidence type="ECO:0000259" key="14">
    <source>
        <dbReference type="Pfam" id="PF00487"/>
    </source>
</evidence>
<feature type="transmembrane region" description="Helical" evidence="13">
    <location>
        <begin position="317"/>
        <end position="337"/>
    </location>
</feature>
<dbReference type="PANTHER" id="PTHR11351">
    <property type="entry name" value="ACYL-COA DESATURASE"/>
    <property type="match status" value="1"/>
</dbReference>
<keyword evidence="8" id="KW-0408">Iron</keyword>
<feature type="transmembrane region" description="Helical" evidence="13">
    <location>
        <begin position="465"/>
        <end position="484"/>
    </location>
</feature>
<evidence type="ECO:0000256" key="7">
    <source>
        <dbReference type="ARBA" id="ARBA00023002"/>
    </source>
</evidence>
<dbReference type="Proteomes" id="UP001152799">
    <property type="component" value="Chromosome 7"/>
</dbReference>
<evidence type="ECO:0000256" key="3">
    <source>
        <dbReference type="ARBA" id="ARBA00022516"/>
    </source>
</evidence>
<keyword evidence="3 12" id="KW-0444">Lipid biosynthesis</keyword>
<comment type="subcellular location">
    <subcellularLocation>
        <location evidence="1">Membrane</location>
        <topology evidence="1">Multi-pass membrane protein</topology>
    </subcellularLocation>
</comment>
<evidence type="ECO:0000256" key="6">
    <source>
        <dbReference type="ARBA" id="ARBA00022989"/>
    </source>
</evidence>
<dbReference type="EMBL" id="OU892283">
    <property type="protein sequence ID" value="CAG9771854.1"/>
    <property type="molecule type" value="Genomic_DNA"/>
</dbReference>
<feature type="domain" description="Fatty acid desaturase" evidence="14">
    <location>
        <begin position="351"/>
        <end position="550"/>
    </location>
</feature>
<evidence type="ECO:0000313" key="15">
    <source>
        <dbReference type="EMBL" id="CAG9771854.1"/>
    </source>
</evidence>
<protein>
    <recommendedName>
        <fullName evidence="14">Fatty acid desaturase domain-containing protein</fullName>
    </recommendedName>
</protein>
<evidence type="ECO:0000313" key="16">
    <source>
        <dbReference type="Proteomes" id="UP001152799"/>
    </source>
</evidence>
<evidence type="ECO:0000256" key="1">
    <source>
        <dbReference type="ARBA" id="ARBA00004141"/>
    </source>
</evidence>
<evidence type="ECO:0000256" key="11">
    <source>
        <dbReference type="ARBA" id="ARBA00023160"/>
    </source>
</evidence>
<dbReference type="PRINTS" id="PR00075">
    <property type="entry name" value="FACDDSATRASE"/>
</dbReference>
<organism evidence="15 16">
    <name type="scientific">Ceutorhynchus assimilis</name>
    <name type="common">cabbage seed weevil</name>
    <dbReference type="NCBI Taxonomy" id="467358"/>
    <lineage>
        <taxon>Eukaryota</taxon>
        <taxon>Metazoa</taxon>
        <taxon>Ecdysozoa</taxon>
        <taxon>Arthropoda</taxon>
        <taxon>Hexapoda</taxon>
        <taxon>Insecta</taxon>
        <taxon>Pterygota</taxon>
        <taxon>Neoptera</taxon>
        <taxon>Endopterygota</taxon>
        <taxon>Coleoptera</taxon>
        <taxon>Polyphaga</taxon>
        <taxon>Cucujiformia</taxon>
        <taxon>Curculionidae</taxon>
        <taxon>Ceutorhynchinae</taxon>
        <taxon>Ceutorhynchus</taxon>
    </lineage>
</organism>
<evidence type="ECO:0000256" key="9">
    <source>
        <dbReference type="ARBA" id="ARBA00023098"/>
    </source>
</evidence>
<name>A0A9N9MUM7_9CUCU</name>
<dbReference type="PANTHER" id="PTHR11351:SF31">
    <property type="entry name" value="DESATURASE 1, ISOFORM A-RELATED"/>
    <property type="match status" value="1"/>
</dbReference>
<keyword evidence="5" id="KW-0276">Fatty acid metabolism</keyword>
<dbReference type="InterPro" id="IPR005804">
    <property type="entry name" value="FA_desaturase_dom"/>
</dbReference>
<comment type="cofactor">
    <cofactor evidence="12">
        <name>Fe(2+)</name>
        <dbReference type="ChEBI" id="CHEBI:29033"/>
    </cofactor>
</comment>
<keyword evidence="10 13" id="KW-0472">Membrane</keyword>
<feature type="transmembrane region" description="Helical" evidence="13">
    <location>
        <begin position="105"/>
        <end position="127"/>
    </location>
</feature>
<sequence length="622" mass="71851">MSPNPNEKNLELIQGTGTLDEADSVINRFPQSDLKPGYRRLEIVWKNVINTSISHCIAIYGFYLVFASASWKTTLLAILNLELGMFGTTAGSHRLWAHRAYKATFPLRLILMLCQTVAYQYSVINWVKEHRSHHKFQETDADPHNANRGFFFSHIGWLLCRKHPDVKNKGKTLDLSDLHADPVLRQVENRFVAYFTLGEGWHNYHHTFPWDYKAAELGKLNITLYLIDLFAKIGWAYDLKTASPEMIKNRAVKTGDGSHEIWGWGDKDQTKMPPNSSDTSICQRPNILTGVLDEKDVVDTDKIPKDTFKVKPREYIIVWRNVILYGLVHIFGLYGLYLSFTSAKLATTLFGFIVYQLGAFGTTGGAHRLWSHRAYKATWPLRFFLMICQTISVQNSVIQWVRDHRLHHKYLDTDADPHCPQRGIFFCHAGWIMCRKHPDVKTKGALLDLSDLYSDPILRFQHKHFNWFVVVVGLIIPSIIPLLWGETLWNGYYINAARLFLELNATWTVNSIAHFYGFKPYDKNVSSTETAFVSFIAIGEGWHNFHHAFPWDYRASEFRKLNLTLTFIDLFAKIGWAYDLKTVSNEMIRNRVKRTGDGSHHIWGWGDKDQSEDDYREAVILN</sequence>
<feature type="transmembrane region" description="Helical" evidence="13">
    <location>
        <begin position="48"/>
        <end position="71"/>
    </location>
</feature>
<evidence type="ECO:0000256" key="2">
    <source>
        <dbReference type="ARBA" id="ARBA00009295"/>
    </source>
</evidence>
<keyword evidence="4 12" id="KW-0812">Transmembrane</keyword>
<keyword evidence="16" id="KW-1185">Reference proteome</keyword>
<evidence type="ECO:0000256" key="5">
    <source>
        <dbReference type="ARBA" id="ARBA00022832"/>
    </source>
</evidence>
<feature type="transmembrane region" description="Helical" evidence="13">
    <location>
        <begin position="349"/>
        <end position="369"/>
    </location>
</feature>
<evidence type="ECO:0000256" key="12">
    <source>
        <dbReference type="RuleBase" id="RU000581"/>
    </source>
</evidence>